<name>A0A8S5PE86_9CAUD</name>
<accession>A0A8S5PE86</accession>
<reference evidence="1" key="1">
    <citation type="journal article" date="2021" name="Proc. Natl. Acad. Sci. U.S.A.">
        <title>A Catalog of Tens of Thousands of Viruses from Human Metagenomes Reveals Hidden Associations with Chronic Diseases.</title>
        <authorList>
            <person name="Tisza M.J."/>
            <person name="Buck C.B."/>
        </authorList>
    </citation>
    <scope>NUCLEOTIDE SEQUENCE</scope>
    <source>
        <strain evidence="1">CtFYw8</strain>
    </source>
</reference>
<dbReference type="EMBL" id="BK015392">
    <property type="protein sequence ID" value="DAE04681.1"/>
    <property type="molecule type" value="Genomic_DNA"/>
</dbReference>
<proteinExistence type="predicted"/>
<evidence type="ECO:0000313" key="1">
    <source>
        <dbReference type="EMBL" id="DAE04681.1"/>
    </source>
</evidence>
<protein>
    <submittedName>
        <fullName evidence="1">Uncharacterized protein</fullName>
    </submittedName>
</protein>
<sequence>MQKGNYTNTATASGGQGKYPLSTQTLDFIQQQITLLQQLGFIGGNKYILRQPDGTQTGLAFIDGEVFTLAAKPTPSANIKFVNVTTKTEDIKADGETYKEARTYRTAALASSASGESYEYAKFTVLESNQTLSEKIKQVPQVVLTYLQDILAEKMPLLTKEGITQTQLDTLTTPCVVRCSKSIKIGGFADYGLVVLPNGNSGQNTGVSQYVHLPDGRKYYRINDGDDWLCDWKLEGQNLNLECKIVSGTVYIRHGSLPEGCKIIMVRKKRRSRWRSTGGAKSYAKNKGKRIKRAPKRQYVHYKGVVLDTSTPNTWYVPRCIEVEDQKLYGNMLNCELGGLCRPFVVQEANDASGNEVYRMAGVRNKVTNKKSSHTQNSAYTQIGIQVVSYNADGSVAVGGNILKLKYHLRRLKRKIGTQTVKGKTYPVYKYTYYRSFSME</sequence>
<organism evidence="1">
    <name type="scientific">Myoviridae sp. ctFYw8</name>
    <dbReference type="NCBI Taxonomy" id="2825069"/>
    <lineage>
        <taxon>Viruses</taxon>
        <taxon>Duplodnaviria</taxon>
        <taxon>Heunggongvirae</taxon>
        <taxon>Uroviricota</taxon>
        <taxon>Caudoviricetes</taxon>
    </lineage>
</organism>